<feature type="transmembrane region" description="Helical" evidence="5">
    <location>
        <begin position="118"/>
        <end position="135"/>
    </location>
</feature>
<keyword evidence="3 5" id="KW-1133">Transmembrane helix</keyword>
<dbReference type="PANTHER" id="PTHR11662:SF405">
    <property type="entry name" value="PROTEIN CBG12249"/>
    <property type="match status" value="1"/>
</dbReference>
<dbReference type="Proteomes" id="UP001331761">
    <property type="component" value="Unassembled WGS sequence"/>
</dbReference>
<dbReference type="EMBL" id="WIXE01016608">
    <property type="protein sequence ID" value="KAK5972479.1"/>
    <property type="molecule type" value="Genomic_DNA"/>
</dbReference>
<evidence type="ECO:0000256" key="5">
    <source>
        <dbReference type="SAM" id="Phobius"/>
    </source>
</evidence>
<gene>
    <name evidence="6" type="ORF">GCK32_012381</name>
</gene>
<feature type="transmembrane region" description="Helical" evidence="5">
    <location>
        <begin position="44"/>
        <end position="70"/>
    </location>
</feature>
<reference evidence="6 7" key="1">
    <citation type="submission" date="2019-10" db="EMBL/GenBank/DDBJ databases">
        <title>Assembly and Annotation for the nematode Trichostrongylus colubriformis.</title>
        <authorList>
            <person name="Martin J."/>
        </authorList>
    </citation>
    <scope>NUCLEOTIDE SEQUENCE [LARGE SCALE GENOMIC DNA]</scope>
    <source>
        <strain evidence="6">G859</strain>
        <tissue evidence="6">Whole worm</tissue>
    </source>
</reference>
<feature type="transmembrane region" description="Helical" evidence="5">
    <location>
        <begin position="155"/>
        <end position="175"/>
    </location>
</feature>
<dbReference type="InterPro" id="IPR036259">
    <property type="entry name" value="MFS_trans_sf"/>
</dbReference>
<organism evidence="6 7">
    <name type="scientific">Trichostrongylus colubriformis</name>
    <name type="common">Black scour worm</name>
    <dbReference type="NCBI Taxonomy" id="6319"/>
    <lineage>
        <taxon>Eukaryota</taxon>
        <taxon>Metazoa</taxon>
        <taxon>Ecdysozoa</taxon>
        <taxon>Nematoda</taxon>
        <taxon>Chromadorea</taxon>
        <taxon>Rhabditida</taxon>
        <taxon>Rhabditina</taxon>
        <taxon>Rhabditomorpha</taxon>
        <taxon>Strongyloidea</taxon>
        <taxon>Trichostrongylidae</taxon>
        <taxon>Trichostrongylus</taxon>
    </lineage>
</organism>
<feature type="non-terminal residue" evidence="6">
    <location>
        <position position="1"/>
    </location>
</feature>
<dbReference type="InterPro" id="IPR050382">
    <property type="entry name" value="MFS_Na/Anion_cotransporter"/>
</dbReference>
<name>A0AAN8IFB4_TRICO</name>
<accession>A0AAN8IFB4</accession>
<evidence type="ECO:0000256" key="1">
    <source>
        <dbReference type="ARBA" id="ARBA00004141"/>
    </source>
</evidence>
<feature type="transmembrane region" description="Helical" evidence="5">
    <location>
        <begin position="90"/>
        <end position="111"/>
    </location>
</feature>
<keyword evidence="7" id="KW-1185">Reference proteome</keyword>
<comment type="subcellular location">
    <subcellularLocation>
        <location evidence="1">Membrane</location>
        <topology evidence="1">Multi-pass membrane protein</topology>
    </subcellularLocation>
</comment>
<proteinExistence type="predicted"/>
<protein>
    <submittedName>
        <fullName evidence="6">Transporter major facilitator family protein</fullName>
    </submittedName>
</protein>
<evidence type="ECO:0000256" key="4">
    <source>
        <dbReference type="ARBA" id="ARBA00023136"/>
    </source>
</evidence>
<evidence type="ECO:0000313" key="6">
    <source>
        <dbReference type="EMBL" id="KAK5972479.1"/>
    </source>
</evidence>
<keyword evidence="2 5" id="KW-0812">Transmembrane</keyword>
<dbReference type="GO" id="GO:0006820">
    <property type="term" value="P:monoatomic anion transport"/>
    <property type="evidence" value="ECO:0007669"/>
    <property type="project" value="TreeGrafter"/>
</dbReference>
<comment type="caution">
    <text evidence="6">The sequence shown here is derived from an EMBL/GenBank/DDBJ whole genome shotgun (WGS) entry which is preliminary data.</text>
</comment>
<dbReference type="Gene3D" id="1.20.1250.20">
    <property type="entry name" value="MFS general substrate transporter like domains"/>
    <property type="match status" value="1"/>
</dbReference>
<dbReference type="GO" id="GO:0022857">
    <property type="term" value="F:transmembrane transporter activity"/>
    <property type="evidence" value="ECO:0007669"/>
    <property type="project" value="TreeGrafter"/>
</dbReference>
<dbReference type="AlphaFoldDB" id="A0AAN8IFB4"/>
<sequence>RRPPVPWRKIITNRPFIAHLIATWILTNVATVMMVYLPTYYKNVLLLGVIMNGIFSSLPMMFNFIFKLSWGVLVDRLKRRKIITPTQGVKISQCFPTFGVAAGLIPVALLASCQRSGLALVLLCFTNMCLGAHTSGGYTSLLSLAPQFTPTLSSISVSVSMLAQLTTPFMVAAVITTGTREQWNSLFLLNSLLCIVSGTVFSIFGSGDVQEFARPSKEIATMESNGNLLSPPRAEALRADSISML</sequence>
<dbReference type="GO" id="GO:0016020">
    <property type="term" value="C:membrane"/>
    <property type="evidence" value="ECO:0007669"/>
    <property type="project" value="UniProtKB-SubCell"/>
</dbReference>
<keyword evidence="4 5" id="KW-0472">Membrane</keyword>
<evidence type="ECO:0000313" key="7">
    <source>
        <dbReference type="Proteomes" id="UP001331761"/>
    </source>
</evidence>
<evidence type="ECO:0000256" key="2">
    <source>
        <dbReference type="ARBA" id="ARBA00022692"/>
    </source>
</evidence>
<feature type="transmembrane region" description="Helical" evidence="5">
    <location>
        <begin position="16"/>
        <end position="37"/>
    </location>
</feature>
<dbReference type="SUPFAM" id="SSF103473">
    <property type="entry name" value="MFS general substrate transporter"/>
    <property type="match status" value="1"/>
</dbReference>
<feature type="transmembrane region" description="Helical" evidence="5">
    <location>
        <begin position="187"/>
        <end position="207"/>
    </location>
</feature>
<evidence type="ECO:0000256" key="3">
    <source>
        <dbReference type="ARBA" id="ARBA00022989"/>
    </source>
</evidence>
<dbReference type="PANTHER" id="PTHR11662">
    <property type="entry name" value="SOLUTE CARRIER FAMILY 17"/>
    <property type="match status" value="1"/>
</dbReference>
<dbReference type="FunFam" id="1.20.1250.20:FF:000355">
    <property type="entry name" value="SLC (SoLute Carrier) homolog"/>
    <property type="match status" value="1"/>
</dbReference>